<evidence type="ECO:0000313" key="3">
    <source>
        <dbReference type="EMBL" id="DAF43097.1"/>
    </source>
</evidence>
<dbReference type="InterPro" id="IPR053738">
    <property type="entry name" value="Lambda_capsid_assembly"/>
</dbReference>
<dbReference type="EMBL" id="BK032499">
    <property type="protein sequence ID" value="DAF43097.1"/>
    <property type="molecule type" value="Genomic_DNA"/>
</dbReference>
<dbReference type="GO" id="GO:0019028">
    <property type="term" value="C:viral capsid"/>
    <property type="evidence" value="ECO:0007669"/>
    <property type="project" value="UniProtKB-KW"/>
</dbReference>
<keyword evidence="1" id="KW-0946">Virion</keyword>
<organism evidence="3">
    <name type="scientific">Siphoviridae sp. ctLeh52</name>
    <dbReference type="NCBI Taxonomy" id="2827849"/>
    <lineage>
        <taxon>Viruses</taxon>
        <taxon>Duplodnaviria</taxon>
        <taxon>Heunggongvirae</taxon>
        <taxon>Uroviricota</taxon>
        <taxon>Caudoviricetes</taxon>
    </lineage>
</organism>
<accession>A0A8S5RWV0</accession>
<name>A0A8S5RWV0_9CAUD</name>
<dbReference type="Pfam" id="PF03864">
    <property type="entry name" value="Phage_cap_E"/>
    <property type="match status" value="1"/>
</dbReference>
<dbReference type="InterPro" id="IPR005564">
    <property type="entry name" value="Major_capsid_GpE"/>
</dbReference>
<keyword evidence="1" id="KW-0167">Capsid protein</keyword>
<protein>
    <submittedName>
        <fullName evidence="3">Capsid protein</fullName>
    </submittedName>
</protein>
<dbReference type="Gene3D" id="3.90.1690.10">
    <property type="entry name" value="phage-related protein like domain"/>
    <property type="match status" value="1"/>
</dbReference>
<keyword evidence="2" id="KW-1035">Host cytoplasm</keyword>
<evidence type="ECO:0000256" key="2">
    <source>
        <dbReference type="ARBA" id="ARBA00023200"/>
    </source>
</evidence>
<proteinExistence type="predicted"/>
<reference evidence="3" key="1">
    <citation type="journal article" date="2021" name="Proc. Natl. Acad. Sci. U.S.A.">
        <title>A Catalog of Tens of Thousands of Viruses from Human Metagenomes Reveals Hidden Associations with Chronic Diseases.</title>
        <authorList>
            <person name="Tisza M.J."/>
            <person name="Buck C.B."/>
        </authorList>
    </citation>
    <scope>NUCLEOTIDE SEQUENCE</scope>
    <source>
        <strain evidence="3">CtLeh52</strain>
    </source>
</reference>
<sequence>MPSVLTMITDKDRLDFSQNYSIARNYVGDRLFPDIKTENLEAEYERLSEGMDLPTAAMVHAFDTEAAIGVRPGFEKVSVEKLLIKEKINQSERLRQLLNHGVRESNLIDYVYDDMGRLSDSVKTRTEIAKMEVMSTGKMTINENGLNFAIDFKVNKFKTLKGWEDPTHDILGDIADMVQMALDKGYVVNTALTSTKMRSYMLKNEGIMKAIKGVNFVGMAITPAEVSNLLLSLYGLNMVIDDDMYGIANKENTTRTPKRFLPDNVFTLYVSTGNGKIGTGLWGVTPEEEKASAFTSLSKKQFITISQWATPDPVAEWTKASGVFIPVIPNPYGIVIGTLTEGESGLDTLVVNSTASQTTNGYTKVSVSPAKSGDNSYKYKVAEDCKLPSYLGNVKTYATWDGTSEIEATTGKEIMIIECDPNYRAVKAGITTVTAKDE</sequence>
<evidence type="ECO:0000256" key="1">
    <source>
        <dbReference type="ARBA" id="ARBA00022561"/>
    </source>
</evidence>